<dbReference type="OrthoDB" id="1867629at2759"/>
<dbReference type="NCBIfam" id="TIGR01640">
    <property type="entry name" value="F_box_assoc_1"/>
    <property type="match status" value="1"/>
</dbReference>
<organism evidence="1 2">
    <name type="scientific">Carnegiea gigantea</name>
    <dbReference type="NCBI Taxonomy" id="171969"/>
    <lineage>
        <taxon>Eukaryota</taxon>
        <taxon>Viridiplantae</taxon>
        <taxon>Streptophyta</taxon>
        <taxon>Embryophyta</taxon>
        <taxon>Tracheophyta</taxon>
        <taxon>Spermatophyta</taxon>
        <taxon>Magnoliopsida</taxon>
        <taxon>eudicotyledons</taxon>
        <taxon>Gunneridae</taxon>
        <taxon>Pentapetalae</taxon>
        <taxon>Caryophyllales</taxon>
        <taxon>Cactineae</taxon>
        <taxon>Cactaceae</taxon>
        <taxon>Cactoideae</taxon>
        <taxon>Echinocereeae</taxon>
        <taxon>Carnegiea</taxon>
    </lineage>
</organism>
<comment type="caution">
    <text evidence="1">The sequence shown here is derived from an EMBL/GenBank/DDBJ whole genome shotgun (WGS) entry which is preliminary data.</text>
</comment>
<dbReference type="InterPro" id="IPR017451">
    <property type="entry name" value="F-box-assoc_interact_dom"/>
</dbReference>
<dbReference type="PANTHER" id="PTHR31672">
    <property type="entry name" value="BNACNNG10540D PROTEIN"/>
    <property type="match status" value="1"/>
</dbReference>
<dbReference type="Proteomes" id="UP001153076">
    <property type="component" value="Unassembled WGS sequence"/>
</dbReference>
<evidence type="ECO:0008006" key="3">
    <source>
        <dbReference type="Google" id="ProtNLM"/>
    </source>
</evidence>
<reference evidence="1" key="1">
    <citation type="submission" date="2022-04" db="EMBL/GenBank/DDBJ databases">
        <title>Carnegiea gigantea Genome sequencing and assembly v2.</title>
        <authorList>
            <person name="Copetti D."/>
            <person name="Sanderson M.J."/>
            <person name="Burquez A."/>
            <person name="Wojciechowski M.F."/>
        </authorList>
    </citation>
    <scope>NUCLEOTIDE SEQUENCE</scope>
    <source>
        <strain evidence="1">SGP5-SGP5p</strain>
        <tissue evidence="1">Aerial part</tissue>
    </source>
</reference>
<evidence type="ECO:0000313" key="2">
    <source>
        <dbReference type="Proteomes" id="UP001153076"/>
    </source>
</evidence>
<dbReference type="AlphaFoldDB" id="A0A9Q1K1P8"/>
<protein>
    <recommendedName>
        <fullName evidence="3">F-box associated domain-containing protein</fullName>
    </recommendedName>
</protein>
<gene>
    <name evidence="1" type="ORF">Cgig2_028356</name>
</gene>
<keyword evidence="2" id="KW-1185">Reference proteome</keyword>
<sequence>MNPITKECRNVPFPEPNYHQRFLGELCWAYGFGFVPAIHDFKLVLLLRQHSRPYKWNNRVHIFSLREDKWRELDIPSDVLEFLEASLVHHSLYPHLKAIHEVVLLNDAFYSAASFASGDMGEFFVLKFDIAKETFSTLSNLKQMDGYPRGNCKYYCRELSTGVNEHDNVCVCQLLFTTGARFVVQMWMLEEQRQEGDWKLTFRIGLESQFSKKFPRLNDNILIKISDGQEHQVWLLDPSQYPPTYKIVMKKNVVYVKDFVASLISPHCDFRLQDINLRTDEKEAVTSST</sequence>
<evidence type="ECO:0000313" key="1">
    <source>
        <dbReference type="EMBL" id="KAJ8435170.1"/>
    </source>
</evidence>
<dbReference type="PANTHER" id="PTHR31672:SF13">
    <property type="entry name" value="F-BOX PROTEIN CPR30-LIKE"/>
    <property type="match status" value="1"/>
</dbReference>
<name>A0A9Q1K1P8_9CARY</name>
<dbReference type="EMBL" id="JAKOGI010000428">
    <property type="protein sequence ID" value="KAJ8435170.1"/>
    <property type="molecule type" value="Genomic_DNA"/>
</dbReference>
<dbReference type="InterPro" id="IPR050796">
    <property type="entry name" value="SCF_F-box_component"/>
</dbReference>
<accession>A0A9Q1K1P8</accession>
<proteinExistence type="predicted"/>